<proteinExistence type="predicted"/>
<keyword evidence="3" id="KW-1185">Reference proteome</keyword>
<keyword evidence="1" id="KW-0472">Membrane</keyword>
<feature type="transmembrane region" description="Helical" evidence="1">
    <location>
        <begin position="12"/>
        <end position="36"/>
    </location>
</feature>
<organism evidence="2 3">
    <name type="scientific">Marinobacterium iners DSM 11526</name>
    <dbReference type="NCBI Taxonomy" id="1122198"/>
    <lineage>
        <taxon>Bacteria</taxon>
        <taxon>Pseudomonadati</taxon>
        <taxon>Pseudomonadota</taxon>
        <taxon>Gammaproteobacteria</taxon>
        <taxon>Oceanospirillales</taxon>
        <taxon>Oceanospirillaceae</taxon>
        <taxon>Marinobacterium</taxon>
    </lineage>
</organism>
<protein>
    <submittedName>
        <fullName evidence="2">Uncharacterized protein</fullName>
    </submittedName>
</protein>
<reference evidence="3" key="1">
    <citation type="submission" date="2016-10" db="EMBL/GenBank/DDBJ databases">
        <authorList>
            <person name="Varghese N."/>
            <person name="Submissions S."/>
        </authorList>
    </citation>
    <scope>NUCLEOTIDE SEQUENCE [LARGE SCALE GENOMIC DNA]</scope>
    <source>
        <strain evidence="3">DSM 11526</strain>
    </source>
</reference>
<keyword evidence="1" id="KW-1133">Transmembrane helix</keyword>
<feature type="transmembrane region" description="Helical" evidence="1">
    <location>
        <begin position="122"/>
        <end position="141"/>
    </location>
</feature>
<gene>
    <name evidence="2" type="ORF">SAMN02745729_107178</name>
</gene>
<name>A0A1H4E6K9_9GAMM</name>
<dbReference type="RefSeq" id="WP_091826500.1">
    <property type="nucleotide sequence ID" value="NZ_FNRJ01000007.1"/>
</dbReference>
<dbReference type="EMBL" id="FNRJ01000007">
    <property type="protein sequence ID" value="SEA80663.1"/>
    <property type="molecule type" value="Genomic_DNA"/>
</dbReference>
<evidence type="ECO:0000313" key="2">
    <source>
        <dbReference type="EMBL" id="SEA80663.1"/>
    </source>
</evidence>
<keyword evidence="1" id="KW-0812">Transmembrane</keyword>
<dbReference type="AlphaFoldDB" id="A0A1H4E6K9"/>
<accession>A0A1H4E6K9</accession>
<evidence type="ECO:0000256" key="1">
    <source>
        <dbReference type="SAM" id="Phobius"/>
    </source>
</evidence>
<dbReference type="Proteomes" id="UP000242469">
    <property type="component" value="Unassembled WGS sequence"/>
</dbReference>
<evidence type="ECO:0000313" key="3">
    <source>
        <dbReference type="Proteomes" id="UP000242469"/>
    </source>
</evidence>
<feature type="transmembrane region" description="Helical" evidence="1">
    <location>
        <begin position="42"/>
        <end position="66"/>
    </location>
</feature>
<sequence>MKFIRDKRIMSVLLNEARYLTGIFGGFNLASMAIMASRDLNLWVGVSLFVTAMSTLLLIFSTYLIAAMSGVNELKDHPELIDDNGHRIIDDIDKESFSSISVIWGFGVFSFVLSIFTLCISIGWTAVLGFISAVLIILFIFKYEDKIYSKYFES</sequence>
<feature type="transmembrane region" description="Helical" evidence="1">
    <location>
        <begin position="97"/>
        <end position="116"/>
    </location>
</feature>
<dbReference type="STRING" id="1122198.SAMN02745729_107178"/>